<name>A0A2N5UDT0_9BASI</name>
<gene>
    <name evidence="3" type="ORF">PCASD_12101</name>
    <name evidence="2" type="ORF">PCASD_23834</name>
</gene>
<dbReference type="EMBL" id="PGCI01000935">
    <property type="protein sequence ID" value="PLW11122.1"/>
    <property type="molecule type" value="Genomic_DNA"/>
</dbReference>
<evidence type="ECO:0000256" key="1">
    <source>
        <dbReference type="SAM" id="MobiDB-lite"/>
    </source>
</evidence>
<evidence type="ECO:0000313" key="4">
    <source>
        <dbReference type="Proteomes" id="UP000235392"/>
    </source>
</evidence>
<dbReference type="EMBL" id="PGCI01000169">
    <property type="protein sequence ID" value="PLW35902.1"/>
    <property type="molecule type" value="Genomic_DNA"/>
</dbReference>
<reference evidence="3 4" key="1">
    <citation type="submission" date="2017-11" db="EMBL/GenBank/DDBJ databases">
        <title>De novo assembly and phasing of dikaryotic genomes from two isolates of Puccinia coronata f. sp. avenae, the causal agent of oat crown rust.</title>
        <authorList>
            <person name="Miller M.E."/>
            <person name="Zhang Y."/>
            <person name="Omidvar V."/>
            <person name="Sperschneider J."/>
            <person name="Schwessinger B."/>
            <person name="Raley C."/>
            <person name="Palmer J.M."/>
            <person name="Garnica D."/>
            <person name="Upadhyaya N."/>
            <person name="Rathjen J."/>
            <person name="Taylor J.M."/>
            <person name="Park R.F."/>
            <person name="Dodds P.N."/>
            <person name="Hirsch C.D."/>
            <person name="Kianian S.F."/>
            <person name="Figueroa M."/>
        </authorList>
    </citation>
    <scope>NUCLEOTIDE SEQUENCE [LARGE SCALE GENOMIC DNA]</scope>
    <source>
        <strain evidence="3">12SD80</strain>
    </source>
</reference>
<protein>
    <submittedName>
        <fullName evidence="3">Uncharacterized protein</fullName>
    </submittedName>
</protein>
<evidence type="ECO:0000313" key="2">
    <source>
        <dbReference type="EMBL" id="PLW11122.1"/>
    </source>
</evidence>
<sequence>MAYTKYNGGVPGHTPERGEPLGTPGITEVSTPHTHNSCKRKISKSNLPSTYTNNQKTTLTPTTNKPPFQPTQNYQILAPAPHQLPVSRFLQRYGHRCNSYLPRLVLQLQSYHHHLQSLLHQFQSTLHWLQS</sequence>
<comment type="caution">
    <text evidence="3">The sequence shown here is derived from an EMBL/GenBank/DDBJ whole genome shotgun (WGS) entry which is preliminary data.</text>
</comment>
<dbReference type="AlphaFoldDB" id="A0A2N5UDT0"/>
<organism evidence="3 4">
    <name type="scientific">Puccinia coronata f. sp. avenae</name>
    <dbReference type="NCBI Taxonomy" id="200324"/>
    <lineage>
        <taxon>Eukaryota</taxon>
        <taxon>Fungi</taxon>
        <taxon>Dikarya</taxon>
        <taxon>Basidiomycota</taxon>
        <taxon>Pucciniomycotina</taxon>
        <taxon>Pucciniomycetes</taxon>
        <taxon>Pucciniales</taxon>
        <taxon>Pucciniaceae</taxon>
        <taxon>Puccinia</taxon>
    </lineage>
</organism>
<proteinExistence type="predicted"/>
<dbReference type="Proteomes" id="UP000235392">
    <property type="component" value="Unassembled WGS sequence"/>
</dbReference>
<evidence type="ECO:0000313" key="3">
    <source>
        <dbReference type="EMBL" id="PLW35902.1"/>
    </source>
</evidence>
<feature type="compositionally biased region" description="Low complexity" evidence="1">
    <location>
        <begin position="50"/>
        <end position="66"/>
    </location>
</feature>
<accession>A0A2N5UDT0</accession>
<feature type="region of interest" description="Disordered" evidence="1">
    <location>
        <begin position="1"/>
        <end position="66"/>
    </location>
</feature>